<dbReference type="Proteomes" id="UP001597040">
    <property type="component" value="Unassembled WGS sequence"/>
</dbReference>
<keyword evidence="4" id="KW-0328">Glycosyltransferase</keyword>
<comment type="caution">
    <text evidence="4">The sequence shown here is derived from an EMBL/GenBank/DDBJ whole genome shotgun (WGS) entry which is preliminary data.</text>
</comment>
<evidence type="ECO:0000259" key="2">
    <source>
        <dbReference type="Pfam" id="PF00534"/>
    </source>
</evidence>
<organism evidence="4 5">
    <name type="scientific">Virgibacillus byunsanensis</name>
    <dbReference type="NCBI Taxonomy" id="570945"/>
    <lineage>
        <taxon>Bacteria</taxon>
        <taxon>Bacillati</taxon>
        <taxon>Bacillota</taxon>
        <taxon>Bacilli</taxon>
        <taxon>Bacillales</taxon>
        <taxon>Bacillaceae</taxon>
        <taxon>Virgibacillus</taxon>
    </lineage>
</organism>
<dbReference type="EMBL" id="JBHTKJ010000007">
    <property type="protein sequence ID" value="MFD1037143.1"/>
    <property type="molecule type" value="Genomic_DNA"/>
</dbReference>
<dbReference type="GO" id="GO:0016757">
    <property type="term" value="F:glycosyltransferase activity"/>
    <property type="evidence" value="ECO:0007669"/>
    <property type="project" value="UniProtKB-KW"/>
</dbReference>
<dbReference type="EC" id="2.4.-.-" evidence="4"/>
<gene>
    <name evidence="4" type="ORF">ACFQ3N_01700</name>
</gene>
<evidence type="ECO:0000313" key="5">
    <source>
        <dbReference type="Proteomes" id="UP001597040"/>
    </source>
</evidence>
<evidence type="ECO:0000256" key="1">
    <source>
        <dbReference type="SAM" id="Coils"/>
    </source>
</evidence>
<dbReference type="InterPro" id="IPR028098">
    <property type="entry name" value="Glyco_trans_4-like_N"/>
</dbReference>
<dbReference type="PANTHER" id="PTHR45947">
    <property type="entry name" value="SULFOQUINOVOSYL TRANSFERASE SQD2"/>
    <property type="match status" value="1"/>
</dbReference>
<sequence>MEKILVISTMYPSETNPTFGIFVKNQVKELKNRGLSVDVAAVNDPRAGKLVVLKKYLIWILQVIYILLTRGWKYDVVHAHYVYPSGQLALLFKTLFRTRIIVTAHGGDLDKMAKKGQFFFKRTKQVLHEADHVIAVGEKLKIDMVTAFEVSEDKISVLNMGVNRKIFTPISQEIAKRTLEIPPPSIMILFVGNIIKAKGIEELTAAYRHLKENYRNLELHLIGAQKEPAFVKRLQDKITTNSIKDVTIHPAMEQRDIAIWIAAADVFVIPSYMEGFGLVALEAMSCHTPVVGSDVGGLHYLLQDQAGVLVKPKNKTSLSNGIESILKNDNLRNELIANGEEKAQLYDQEKLIGQLIKIYHQE</sequence>
<keyword evidence="4" id="KW-0808">Transferase</keyword>
<dbReference type="PANTHER" id="PTHR45947:SF15">
    <property type="entry name" value="TEICHURONIC ACID BIOSYNTHESIS GLYCOSYLTRANSFERASE TUAC-RELATED"/>
    <property type="match status" value="1"/>
</dbReference>
<dbReference type="Gene3D" id="3.40.50.2000">
    <property type="entry name" value="Glycogen Phosphorylase B"/>
    <property type="match status" value="2"/>
</dbReference>
<dbReference type="InterPro" id="IPR050194">
    <property type="entry name" value="Glycosyltransferase_grp1"/>
</dbReference>
<dbReference type="Pfam" id="PF13439">
    <property type="entry name" value="Glyco_transf_4"/>
    <property type="match status" value="1"/>
</dbReference>
<feature type="coiled-coil region" evidence="1">
    <location>
        <begin position="200"/>
        <end position="227"/>
    </location>
</feature>
<reference evidence="5" key="1">
    <citation type="journal article" date="2019" name="Int. J. Syst. Evol. Microbiol.">
        <title>The Global Catalogue of Microorganisms (GCM) 10K type strain sequencing project: providing services to taxonomists for standard genome sequencing and annotation.</title>
        <authorList>
            <consortium name="The Broad Institute Genomics Platform"/>
            <consortium name="The Broad Institute Genome Sequencing Center for Infectious Disease"/>
            <person name="Wu L."/>
            <person name="Ma J."/>
        </authorList>
    </citation>
    <scope>NUCLEOTIDE SEQUENCE [LARGE SCALE GENOMIC DNA]</scope>
    <source>
        <strain evidence="5">CCUG 56754</strain>
    </source>
</reference>
<dbReference type="InterPro" id="IPR001296">
    <property type="entry name" value="Glyco_trans_1"/>
</dbReference>
<accession>A0ABW3LGB4</accession>
<proteinExistence type="predicted"/>
<name>A0ABW3LGB4_9BACI</name>
<feature type="domain" description="Glycosyltransferase subfamily 4-like N-terminal" evidence="3">
    <location>
        <begin position="22"/>
        <end position="163"/>
    </location>
</feature>
<keyword evidence="1" id="KW-0175">Coiled coil</keyword>
<evidence type="ECO:0000313" key="4">
    <source>
        <dbReference type="EMBL" id="MFD1037143.1"/>
    </source>
</evidence>
<feature type="domain" description="Glycosyl transferase family 1" evidence="2">
    <location>
        <begin position="173"/>
        <end position="341"/>
    </location>
</feature>
<dbReference type="Pfam" id="PF00534">
    <property type="entry name" value="Glycos_transf_1"/>
    <property type="match status" value="1"/>
</dbReference>
<keyword evidence="5" id="KW-1185">Reference proteome</keyword>
<protein>
    <submittedName>
        <fullName evidence="4">Glycosyltransferase</fullName>
        <ecNumber evidence="4">2.4.-.-</ecNumber>
    </submittedName>
</protein>
<dbReference type="SUPFAM" id="SSF53756">
    <property type="entry name" value="UDP-Glycosyltransferase/glycogen phosphorylase"/>
    <property type="match status" value="1"/>
</dbReference>
<evidence type="ECO:0000259" key="3">
    <source>
        <dbReference type="Pfam" id="PF13439"/>
    </source>
</evidence>